<keyword evidence="1 4" id="KW-0812">Transmembrane</keyword>
<dbReference type="AlphaFoldDB" id="A0A0A0KS41"/>
<evidence type="ECO:0000313" key="6">
    <source>
        <dbReference type="Proteomes" id="UP000029981"/>
    </source>
</evidence>
<evidence type="ECO:0000256" key="3">
    <source>
        <dbReference type="ARBA" id="ARBA00023136"/>
    </source>
</evidence>
<organism evidence="5 6">
    <name type="scientific">Cucumis sativus</name>
    <name type="common">Cucumber</name>
    <dbReference type="NCBI Taxonomy" id="3659"/>
    <lineage>
        <taxon>Eukaryota</taxon>
        <taxon>Viridiplantae</taxon>
        <taxon>Streptophyta</taxon>
        <taxon>Embryophyta</taxon>
        <taxon>Tracheophyta</taxon>
        <taxon>Spermatophyta</taxon>
        <taxon>Magnoliopsida</taxon>
        <taxon>eudicotyledons</taxon>
        <taxon>Gunneridae</taxon>
        <taxon>Pentapetalae</taxon>
        <taxon>rosids</taxon>
        <taxon>fabids</taxon>
        <taxon>Cucurbitales</taxon>
        <taxon>Cucurbitaceae</taxon>
        <taxon>Benincaseae</taxon>
        <taxon>Cucumis</taxon>
    </lineage>
</organism>
<proteinExistence type="predicted"/>
<keyword evidence="3 4" id="KW-0472">Membrane</keyword>
<dbReference type="EMBL" id="CM002926">
    <property type="protein sequence ID" value="KGN51724.1"/>
    <property type="molecule type" value="Genomic_DNA"/>
</dbReference>
<sequence>MGKKKTGVFRYADWLDQLLMFLGCLGSIGDGLTTPLTMLVLSGMINHYSVSDSNSFSNHVVDKVISLLLLSILIIVSSIGIYWLWL</sequence>
<evidence type="ECO:0000256" key="4">
    <source>
        <dbReference type="SAM" id="Phobius"/>
    </source>
</evidence>
<reference evidence="5 6" key="1">
    <citation type="journal article" date="2009" name="Nat. Genet.">
        <title>The genome of the cucumber, Cucumis sativus L.</title>
        <authorList>
            <person name="Huang S."/>
            <person name="Li R."/>
            <person name="Zhang Z."/>
            <person name="Li L."/>
            <person name="Gu X."/>
            <person name="Fan W."/>
            <person name="Lucas W.J."/>
            <person name="Wang X."/>
            <person name="Xie B."/>
            <person name="Ni P."/>
            <person name="Ren Y."/>
            <person name="Zhu H."/>
            <person name="Li J."/>
            <person name="Lin K."/>
            <person name="Jin W."/>
            <person name="Fei Z."/>
            <person name="Li G."/>
            <person name="Staub J."/>
            <person name="Kilian A."/>
            <person name="van der Vossen E.A."/>
            <person name="Wu Y."/>
            <person name="Guo J."/>
            <person name="He J."/>
            <person name="Jia Z."/>
            <person name="Ren Y."/>
            <person name="Tian G."/>
            <person name="Lu Y."/>
            <person name="Ruan J."/>
            <person name="Qian W."/>
            <person name="Wang M."/>
            <person name="Huang Q."/>
            <person name="Li B."/>
            <person name="Xuan Z."/>
            <person name="Cao J."/>
            <person name="Asan"/>
            <person name="Wu Z."/>
            <person name="Zhang J."/>
            <person name="Cai Q."/>
            <person name="Bai Y."/>
            <person name="Zhao B."/>
            <person name="Han Y."/>
            <person name="Li Y."/>
            <person name="Li X."/>
            <person name="Wang S."/>
            <person name="Shi Q."/>
            <person name="Liu S."/>
            <person name="Cho W.K."/>
            <person name="Kim J.Y."/>
            <person name="Xu Y."/>
            <person name="Heller-Uszynska K."/>
            <person name="Miao H."/>
            <person name="Cheng Z."/>
            <person name="Zhang S."/>
            <person name="Wu J."/>
            <person name="Yang Y."/>
            <person name="Kang H."/>
            <person name="Li M."/>
            <person name="Liang H."/>
            <person name="Ren X."/>
            <person name="Shi Z."/>
            <person name="Wen M."/>
            <person name="Jian M."/>
            <person name="Yang H."/>
            <person name="Zhang G."/>
            <person name="Yang Z."/>
            <person name="Chen R."/>
            <person name="Liu S."/>
            <person name="Li J."/>
            <person name="Ma L."/>
            <person name="Liu H."/>
            <person name="Zhou Y."/>
            <person name="Zhao J."/>
            <person name="Fang X."/>
            <person name="Li G."/>
            <person name="Fang L."/>
            <person name="Li Y."/>
            <person name="Liu D."/>
            <person name="Zheng H."/>
            <person name="Zhang Y."/>
            <person name="Qin N."/>
            <person name="Li Z."/>
            <person name="Yang G."/>
            <person name="Yang S."/>
            <person name="Bolund L."/>
            <person name="Kristiansen K."/>
            <person name="Zheng H."/>
            <person name="Li S."/>
            <person name="Zhang X."/>
            <person name="Yang H."/>
            <person name="Wang J."/>
            <person name="Sun R."/>
            <person name="Zhang B."/>
            <person name="Jiang S."/>
            <person name="Wang J."/>
            <person name="Du Y."/>
            <person name="Li S."/>
        </authorList>
    </citation>
    <scope>NUCLEOTIDE SEQUENCE [LARGE SCALE GENOMIC DNA]</scope>
    <source>
        <strain evidence="6">cv. 9930</strain>
    </source>
</reference>
<evidence type="ECO:0000313" key="5">
    <source>
        <dbReference type="EMBL" id="KGN51724.1"/>
    </source>
</evidence>
<reference evidence="5 6" key="3">
    <citation type="journal article" date="2010" name="BMC Genomics">
        <title>Transcriptome sequencing and comparative analysis of cucumber flowers with different sex types.</title>
        <authorList>
            <person name="Guo S."/>
            <person name="Zheng Y."/>
            <person name="Joung J.G."/>
            <person name="Liu S."/>
            <person name="Zhang Z."/>
            <person name="Crasta O.R."/>
            <person name="Sobral B.W."/>
            <person name="Xu Y."/>
            <person name="Huang S."/>
            <person name="Fei Z."/>
        </authorList>
    </citation>
    <scope>NUCLEOTIDE SEQUENCE [LARGE SCALE GENOMIC DNA]</scope>
    <source>
        <strain evidence="6">cv. 9930</strain>
    </source>
</reference>
<evidence type="ECO:0000256" key="1">
    <source>
        <dbReference type="ARBA" id="ARBA00022692"/>
    </source>
</evidence>
<dbReference type="GO" id="GO:0016020">
    <property type="term" value="C:membrane"/>
    <property type="evidence" value="ECO:0007669"/>
    <property type="project" value="InterPro"/>
</dbReference>
<dbReference type="GO" id="GO:0005524">
    <property type="term" value="F:ATP binding"/>
    <property type="evidence" value="ECO:0007669"/>
    <property type="project" value="InterPro"/>
</dbReference>
<dbReference type="Gene3D" id="1.20.1560.10">
    <property type="entry name" value="ABC transporter type 1, transmembrane domain"/>
    <property type="match status" value="1"/>
</dbReference>
<name>A0A0A0KS41_CUCSA</name>
<accession>A0A0A0KS41</accession>
<protein>
    <recommendedName>
        <fullName evidence="7">ABC transmembrane type-1 domain-containing protein</fullName>
    </recommendedName>
</protein>
<evidence type="ECO:0008006" key="7">
    <source>
        <dbReference type="Google" id="ProtNLM"/>
    </source>
</evidence>
<dbReference type="Proteomes" id="UP000029981">
    <property type="component" value="Chromosome 5"/>
</dbReference>
<evidence type="ECO:0000256" key="2">
    <source>
        <dbReference type="ARBA" id="ARBA00022989"/>
    </source>
</evidence>
<reference evidence="5 6" key="4">
    <citation type="journal article" date="2011" name="BMC Genomics">
        <title>RNA-Seq improves annotation of protein-coding genes in the cucumber genome.</title>
        <authorList>
            <person name="Li Z."/>
            <person name="Zhang Z."/>
            <person name="Yan P."/>
            <person name="Huang S."/>
            <person name="Fei Z."/>
            <person name="Lin K."/>
        </authorList>
    </citation>
    <scope>NUCLEOTIDE SEQUENCE [LARGE SCALE GENOMIC DNA]</scope>
    <source>
        <strain evidence="6">cv. 9930</strain>
    </source>
</reference>
<dbReference type="SMR" id="A0A0A0KS41"/>
<dbReference type="Gramene" id="KGN51724">
    <property type="protein sequence ID" value="KGN51724"/>
    <property type="gene ID" value="Csa_5G593370"/>
</dbReference>
<dbReference type="InterPro" id="IPR036640">
    <property type="entry name" value="ABC1_TM_sf"/>
</dbReference>
<reference evidence="5 6" key="2">
    <citation type="journal article" date="2009" name="PLoS ONE">
        <title>An integrated genetic and cytogenetic map of the cucumber genome.</title>
        <authorList>
            <person name="Ren Y."/>
            <person name="Zhang Z."/>
            <person name="Liu J."/>
            <person name="Staub J.E."/>
            <person name="Han Y."/>
            <person name="Cheng Z."/>
            <person name="Li X."/>
            <person name="Lu J."/>
            <person name="Miao H."/>
            <person name="Kang H."/>
            <person name="Xie B."/>
            <person name="Gu X."/>
            <person name="Wang X."/>
            <person name="Du Y."/>
            <person name="Jin W."/>
            <person name="Huang S."/>
        </authorList>
    </citation>
    <scope>NUCLEOTIDE SEQUENCE [LARGE SCALE GENOMIC DNA]</scope>
    <source>
        <strain evidence="6">cv. 9930</strain>
    </source>
</reference>
<feature type="transmembrane region" description="Helical" evidence="4">
    <location>
        <begin position="65"/>
        <end position="85"/>
    </location>
</feature>
<keyword evidence="6" id="KW-1185">Reference proteome</keyword>
<keyword evidence="2 4" id="KW-1133">Transmembrane helix</keyword>
<feature type="transmembrane region" description="Helical" evidence="4">
    <location>
        <begin position="21"/>
        <end position="45"/>
    </location>
</feature>
<gene>
    <name evidence="5" type="ORF">Csa_5G593370</name>
</gene>